<accession>A0A1Y2G761</accession>
<feature type="compositionally biased region" description="Basic residues" evidence="1">
    <location>
        <begin position="75"/>
        <end position="85"/>
    </location>
</feature>
<dbReference type="AlphaFoldDB" id="A0A1Y2G761"/>
<feature type="compositionally biased region" description="Basic and acidic residues" evidence="1">
    <location>
        <begin position="92"/>
        <end position="101"/>
    </location>
</feature>
<feature type="compositionally biased region" description="Polar residues" evidence="1">
    <location>
        <begin position="648"/>
        <end position="669"/>
    </location>
</feature>
<feature type="compositionally biased region" description="Low complexity" evidence="1">
    <location>
        <begin position="245"/>
        <end position="263"/>
    </location>
</feature>
<organism evidence="2 3">
    <name type="scientific">Lobosporangium transversale</name>
    <dbReference type="NCBI Taxonomy" id="64571"/>
    <lineage>
        <taxon>Eukaryota</taxon>
        <taxon>Fungi</taxon>
        <taxon>Fungi incertae sedis</taxon>
        <taxon>Mucoromycota</taxon>
        <taxon>Mortierellomycotina</taxon>
        <taxon>Mortierellomycetes</taxon>
        <taxon>Mortierellales</taxon>
        <taxon>Mortierellaceae</taxon>
        <taxon>Lobosporangium</taxon>
    </lineage>
</organism>
<dbReference type="GeneID" id="33570067"/>
<dbReference type="OrthoDB" id="2405518at2759"/>
<evidence type="ECO:0000313" key="3">
    <source>
        <dbReference type="Proteomes" id="UP000193648"/>
    </source>
</evidence>
<keyword evidence="3" id="KW-1185">Reference proteome</keyword>
<reference evidence="2 3" key="1">
    <citation type="submission" date="2016-07" db="EMBL/GenBank/DDBJ databases">
        <title>Pervasive Adenine N6-methylation of Active Genes in Fungi.</title>
        <authorList>
            <consortium name="DOE Joint Genome Institute"/>
            <person name="Mondo S.J."/>
            <person name="Dannebaum R.O."/>
            <person name="Kuo R.C."/>
            <person name="Labutti K."/>
            <person name="Haridas S."/>
            <person name="Kuo A."/>
            <person name="Salamov A."/>
            <person name="Ahrendt S.R."/>
            <person name="Lipzen A."/>
            <person name="Sullivan W."/>
            <person name="Andreopoulos W.B."/>
            <person name="Clum A."/>
            <person name="Lindquist E."/>
            <person name="Daum C."/>
            <person name="Ramamoorthy G.K."/>
            <person name="Gryganskyi A."/>
            <person name="Culley D."/>
            <person name="Magnuson J.K."/>
            <person name="James T.Y."/>
            <person name="O'Malley M.A."/>
            <person name="Stajich J.E."/>
            <person name="Spatafora J.W."/>
            <person name="Visel A."/>
            <person name="Grigoriev I.V."/>
        </authorList>
    </citation>
    <scope>NUCLEOTIDE SEQUENCE [LARGE SCALE GENOMIC DNA]</scope>
    <source>
        <strain evidence="2 3">NRRL 3116</strain>
    </source>
</reference>
<feature type="region of interest" description="Disordered" evidence="1">
    <location>
        <begin position="441"/>
        <end position="531"/>
    </location>
</feature>
<feature type="compositionally biased region" description="Low complexity" evidence="1">
    <location>
        <begin position="109"/>
        <end position="120"/>
    </location>
</feature>
<name>A0A1Y2G761_9FUNG</name>
<feature type="compositionally biased region" description="Basic and acidic residues" evidence="1">
    <location>
        <begin position="572"/>
        <end position="584"/>
    </location>
</feature>
<feature type="compositionally biased region" description="Polar residues" evidence="1">
    <location>
        <begin position="868"/>
        <end position="886"/>
    </location>
</feature>
<feature type="region of interest" description="Disordered" evidence="1">
    <location>
        <begin position="548"/>
        <end position="944"/>
    </location>
</feature>
<dbReference type="RefSeq" id="XP_021875899.1">
    <property type="nucleotide sequence ID" value="XM_022028224.1"/>
</dbReference>
<evidence type="ECO:0000313" key="2">
    <source>
        <dbReference type="EMBL" id="ORY99604.1"/>
    </source>
</evidence>
<dbReference type="EMBL" id="MCFF01000067">
    <property type="protein sequence ID" value="ORY99604.1"/>
    <property type="molecule type" value="Genomic_DNA"/>
</dbReference>
<feature type="compositionally biased region" description="Basic and acidic residues" evidence="1">
    <location>
        <begin position="48"/>
        <end position="74"/>
    </location>
</feature>
<gene>
    <name evidence="2" type="ORF">BCR41DRAFT_390439</name>
</gene>
<feature type="compositionally biased region" description="Basic and acidic residues" evidence="1">
    <location>
        <begin position="613"/>
        <end position="632"/>
    </location>
</feature>
<feature type="compositionally biased region" description="Basic residues" evidence="1">
    <location>
        <begin position="814"/>
        <end position="824"/>
    </location>
</feature>
<dbReference type="InParanoid" id="A0A1Y2G761"/>
<feature type="compositionally biased region" description="Low complexity" evidence="1">
    <location>
        <begin position="198"/>
        <end position="216"/>
    </location>
</feature>
<feature type="region of interest" description="Disordered" evidence="1">
    <location>
        <begin position="194"/>
        <end position="263"/>
    </location>
</feature>
<feature type="compositionally biased region" description="Polar residues" evidence="1">
    <location>
        <begin position="897"/>
        <end position="930"/>
    </location>
</feature>
<comment type="caution">
    <text evidence="2">The sequence shown here is derived from an EMBL/GenBank/DDBJ whole genome shotgun (WGS) entry which is preliminary data.</text>
</comment>
<feature type="compositionally biased region" description="Acidic residues" evidence="1">
    <location>
        <begin position="688"/>
        <end position="698"/>
    </location>
</feature>
<feature type="compositionally biased region" description="Polar residues" evidence="1">
    <location>
        <begin position="1020"/>
        <end position="1031"/>
    </location>
</feature>
<feature type="region of interest" description="Disordered" evidence="1">
    <location>
        <begin position="973"/>
        <end position="1049"/>
    </location>
</feature>
<dbReference type="Proteomes" id="UP000193648">
    <property type="component" value="Unassembled WGS sequence"/>
</dbReference>
<feature type="region of interest" description="Disordered" evidence="1">
    <location>
        <begin position="48"/>
        <end position="162"/>
    </location>
</feature>
<feature type="compositionally biased region" description="Basic and acidic residues" evidence="1">
    <location>
        <begin position="451"/>
        <end position="460"/>
    </location>
</feature>
<feature type="compositionally biased region" description="Polar residues" evidence="1">
    <location>
        <begin position="227"/>
        <end position="244"/>
    </location>
</feature>
<proteinExistence type="predicted"/>
<feature type="compositionally biased region" description="Low complexity" evidence="1">
    <location>
        <begin position="506"/>
        <end position="517"/>
    </location>
</feature>
<protein>
    <submittedName>
        <fullName evidence="2">Uncharacterized protein</fullName>
    </submittedName>
</protein>
<feature type="compositionally biased region" description="Basic and acidic residues" evidence="1">
    <location>
        <begin position="973"/>
        <end position="1006"/>
    </location>
</feature>
<feature type="compositionally biased region" description="Polar residues" evidence="1">
    <location>
        <begin position="462"/>
        <end position="492"/>
    </location>
</feature>
<evidence type="ECO:0000256" key="1">
    <source>
        <dbReference type="SAM" id="MobiDB-lite"/>
    </source>
</evidence>
<feature type="compositionally biased region" description="Acidic residues" evidence="1">
    <location>
        <begin position="830"/>
        <end position="842"/>
    </location>
</feature>
<sequence length="1159" mass="129118">MQSDHAYQLPVSNIAYHVYNPEEDGTRTQAVSQQAFKRTMDNYHEHERLADLFQVELDKREREAQERKEREKPAKMQKKSSKRSHQSQGQDRPQHPLPERHSLRRHLRNLSNNPSNSSLLEGNGPNSKDSAAILVNKSSGNHRRSRRNSDISTSDISGYGDDDVRILPPLSKSTHLQSSSSSHVNRDIHLATPLNEQRSLSSSPALPLTPSPRLTPMYSGHEERNGTDSGTDIPQQSSNHLINNSSFSSLASSTSSTSSPLVSSALSLPGHMVPGRKKRKQAIPVHPSVVDRIPGITLRIQREKQSDQLQVEILKNLDDYTIRRDADHSPELKLQATQDLRKVRESIESGRPGYAFFPAPSSVAQSQHLNSTEVSESVTVSAGFSVDALVNMTDMFDARSLPLSWENFSTRECVVNKVIGKHDKDLDVLEEAVQDAIARQHYTHQQTTQSQHERERDHEGSPVSNTIQKRNPSVPVNSSTIAALSTSPSATMTAGPRTTKPAVTVSPAAGRPAPTRATRSRMHVSDRGGKDDLIAHDDIEFVLKQKRKKKLEERRRLGSKASSKDEDDEDDERRAQMEDERGEYGDDETMVIPPRENIEGRSKMDIVQGVYSDEDHDRKRARVEHTKLKQEDADGDVSMAHHGKVRGQQRNTSMESNTSSTRFSAQDALSGQRRASDEDNSAGTSSSSEEDDDEDEDYHDTHYKPKGPLSSLSQNASRRRRTLSESKASVPHSTKKAVDTIITSKGPTEKSKKASDVTAMSPSLLKRSMDTKPTALMPTEAQSAKNRGDIERSRSNRSRSPISTSGMINEGIRRNKKIWSRGRNSRKEDEVVDTTSDDDEDRALENGIVDVGDIDSDAMPLTRHVRSDSTASSSLNVSDIITNRNETQPEVRKVSAAISTPAASLSSPNTDLRDSSSTNNSNVNGKQTQESGGRTRARARSFSTTIETADKTKFFESALDVIEQKRRESLAKKKAARAEAEERERQEREERERRQKEEREELERQKAVARLQEQGKAQKIESTNLPKSSKSLPGRVLRRTKADASADEGSVDPDCTSCRLELSAEDKALWKSAVDAGEIRLPKTWGTHAILCTTCRLQYLEHHFRCTACFYVPVKEEMVASGSSCSRCKAGTWLMEVVRTPFVAEKRDARRKTMSDASS</sequence>